<feature type="binding site" evidence="5">
    <location>
        <begin position="110"/>
        <end position="113"/>
    </location>
    <ligand>
        <name>(6S)-5,6,7,8-tetrahydrofolate</name>
        <dbReference type="ChEBI" id="CHEBI:57453"/>
    </ligand>
</feature>
<evidence type="ECO:0000256" key="5">
    <source>
        <dbReference type="HAMAP-Rule" id="MF_00182"/>
    </source>
</evidence>
<keyword evidence="4 5" id="KW-0648">Protein biosynthesis</keyword>
<evidence type="ECO:0000256" key="3">
    <source>
        <dbReference type="ARBA" id="ARBA00022679"/>
    </source>
</evidence>
<name>A0ABM9LHX4_9MYCO</name>
<dbReference type="EC" id="2.1.2.9" evidence="2 5"/>
<dbReference type="InterPro" id="IPR005793">
    <property type="entry name" value="Formyl_trans_C"/>
</dbReference>
<sequence length="311" mass="32421">MRIVFAGTPDTALPSLQRLIDSPRHEVVAVLTRPDAASGRRGTPQPSPVARLALDHSIPVLRPAAPNAPEAVAELAEFAPECCPVVAYGALLRDELLAVPPRGWVNLHFSLLPAWRGAGPVQAAIAAGDEVTGATTFLIEPELDSGPVYGVATETIRPSDTAGELLARLAVSGAELLAATLDGIADGALQAVPQPLDGISYAPKISVDDARVNWTLPAAVIDRRIRAVTPHPGAWTVIGDLRVKVGPVTVADAEGPTGLAPGEIQVSRRDVWVGTGSDAVRLGQIQPPGKKLMDAADWARGARIDAEVRAS</sequence>
<protein>
    <recommendedName>
        <fullName evidence="2 5">Methionyl-tRNA formyltransferase</fullName>
        <ecNumber evidence="2 5">2.1.2.9</ecNumber>
    </recommendedName>
</protein>
<feature type="domain" description="Formyl transferase C-terminal" evidence="7">
    <location>
        <begin position="204"/>
        <end position="302"/>
    </location>
</feature>
<evidence type="ECO:0000256" key="4">
    <source>
        <dbReference type="ARBA" id="ARBA00022917"/>
    </source>
</evidence>
<feature type="domain" description="Formyl transferase N-terminal" evidence="6">
    <location>
        <begin position="1"/>
        <end position="179"/>
    </location>
</feature>
<dbReference type="Gene3D" id="3.40.50.12230">
    <property type="match status" value="1"/>
</dbReference>
<dbReference type="Proteomes" id="UP001190336">
    <property type="component" value="Chromosome"/>
</dbReference>
<evidence type="ECO:0000313" key="9">
    <source>
        <dbReference type="Proteomes" id="UP001190336"/>
    </source>
</evidence>
<dbReference type="InterPro" id="IPR011034">
    <property type="entry name" value="Formyl_transferase-like_C_sf"/>
</dbReference>
<evidence type="ECO:0000256" key="1">
    <source>
        <dbReference type="ARBA" id="ARBA00010699"/>
    </source>
</evidence>
<gene>
    <name evidence="5 8" type="primary">fmt</name>
    <name evidence="8" type="ORF">MU0083_002141</name>
</gene>
<dbReference type="RefSeq" id="WP_308472955.1">
    <property type="nucleotide sequence ID" value="NZ_OY726394.1"/>
</dbReference>
<organism evidence="8 9">
    <name type="scientific">[Mycobacterium] kokjensenii</name>
    <dbReference type="NCBI Taxonomy" id="3064287"/>
    <lineage>
        <taxon>Bacteria</taxon>
        <taxon>Bacillati</taxon>
        <taxon>Actinomycetota</taxon>
        <taxon>Actinomycetes</taxon>
        <taxon>Mycobacteriales</taxon>
        <taxon>Mycobacteriaceae</taxon>
        <taxon>Mycolicibacter</taxon>
    </lineage>
</organism>
<proteinExistence type="inferred from homology"/>
<dbReference type="CDD" id="cd08704">
    <property type="entry name" value="Met_tRNA_FMT_C"/>
    <property type="match status" value="1"/>
</dbReference>
<dbReference type="PANTHER" id="PTHR11138">
    <property type="entry name" value="METHIONYL-TRNA FORMYLTRANSFERASE"/>
    <property type="match status" value="1"/>
</dbReference>
<dbReference type="InterPro" id="IPR005794">
    <property type="entry name" value="Fmt"/>
</dbReference>
<dbReference type="InterPro" id="IPR036477">
    <property type="entry name" value="Formyl_transf_N_sf"/>
</dbReference>
<dbReference type="InterPro" id="IPR044135">
    <property type="entry name" value="Met-tRNA-FMT_C"/>
</dbReference>
<dbReference type="CDD" id="cd08646">
    <property type="entry name" value="FMT_core_Met-tRNA-FMT_N"/>
    <property type="match status" value="1"/>
</dbReference>
<evidence type="ECO:0000313" key="8">
    <source>
        <dbReference type="EMBL" id="CAJ1499288.1"/>
    </source>
</evidence>
<comment type="similarity">
    <text evidence="1 5">Belongs to the Fmt family.</text>
</comment>
<dbReference type="GO" id="GO:0004479">
    <property type="term" value="F:methionyl-tRNA formyltransferase activity"/>
    <property type="evidence" value="ECO:0007669"/>
    <property type="project" value="UniProtKB-EC"/>
</dbReference>
<dbReference type="EMBL" id="OY726394">
    <property type="protein sequence ID" value="CAJ1499288.1"/>
    <property type="molecule type" value="Genomic_DNA"/>
</dbReference>
<reference evidence="8 9" key="1">
    <citation type="submission" date="2023-08" db="EMBL/GenBank/DDBJ databases">
        <authorList>
            <person name="Folkvardsen B D."/>
            <person name="Norman A."/>
        </authorList>
    </citation>
    <scope>NUCLEOTIDE SEQUENCE [LARGE SCALE GENOMIC DNA]</scope>
    <source>
        <strain evidence="8 9">Mu0083</strain>
    </source>
</reference>
<dbReference type="PANTHER" id="PTHR11138:SF5">
    <property type="entry name" value="METHIONYL-TRNA FORMYLTRANSFERASE, MITOCHONDRIAL"/>
    <property type="match status" value="1"/>
</dbReference>
<comment type="catalytic activity">
    <reaction evidence="5">
        <text>L-methionyl-tRNA(fMet) + (6R)-10-formyltetrahydrofolate = N-formyl-L-methionyl-tRNA(fMet) + (6S)-5,6,7,8-tetrahydrofolate + H(+)</text>
        <dbReference type="Rhea" id="RHEA:24380"/>
        <dbReference type="Rhea" id="RHEA-COMP:9952"/>
        <dbReference type="Rhea" id="RHEA-COMP:9953"/>
        <dbReference type="ChEBI" id="CHEBI:15378"/>
        <dbReference type="ChEBI" id="CHEBI:57453"/>
        <dbReference type="ChEBI" id="CHEBI:78530"/>
        <dbReference type="ChEBI" id="CHEBI:78844"/>
        <dbReference type="ChEBI" id="CHEBI:195366"/>
        <dbReference type="EC" id="2.1.2.9"/>
    </reaction>
</comment>
<evidence type="ECO:0000256" key="2">
    <source>
        <dbReference type="ARBA" id="ARBA00012261"/>
    </source>
</evidence>
<dbReference type="Pfam" id="PF02911">
    <property type="entry name" value="Formyl_trans_C"/>
    <property type="match status" value="1"/>
</dbReference>
<keyword evidence="3 5" id="KW-0808">Transferase</keyword>
<evidence type="ECO:0000259" key="6">
    <source>
        <dbReference type="Pfam" id="PF00551"/>
    </source>
</evidence>
<dbReference type="NCBIfam" id="TIGR00460">
    <property type="entry name" value="fmt"/>
    <property type="match status" value="1"/>
</dbReference>
<dbReference type="Pfam" id="PF00551">
    <property type="entry name" value="Formyl_trans_N"/>
    <property type="match status" value="1"/>
</dbReference>
<dbReference type="SUPFAM" id="SSF50486">
    <property type="entry name" value="FMT C-terminal domain-like"/>
    <property type="match status" value="1"/>
</dbReference>
<comment type="function">
    <text evidence="5">Attaches a formyl group to the free amino group of methionyl-tRNA(fMet). The formyl group appears to play a dual role in the initiator identity of N-formylmethionyl-tRNA by promoting its recognition by IF2 and preventing the misappropriation of this tRNA by the elongation apparatus.</text>
</comment>
<dbReference type="SUPFAM" id="SSF53328">
    <property type="entry name" value="Formyltransferase"/>
    <property type="match status" value="1"/>
</dbReference>
<evidence type="ECO:0000259" key="7">
    <source>
        <dbReference type="Pfam" id="PF02911"/>
    </source>
</evidence>
<dbReference type="InterPro" id="IPR041711">
    <property type="entry name" value="Met-tRNA-FMT_N"/>
</dbReference>
<dbReference type="HAMAP" id="MF_00182">
    <property type="entry name" value="Formyl_trans"/>
    <property type="match status" value="1"/>
</dbReference>
<accession>A0ABM9LHX4</accession>
<dbReference type="InterPro" id="IPR002376">
    <property type="entry name" value="Formyl_transf_N"/>
</dbReference>
<keyword evidence="9" id="KW-1185">Reference proteome</keyword>